<keyword evidence="9" id="KW-0406">Ion transport</keyword>
<dbReference type="Proteomes" id="UP001152766">
    <property type="component" value="Unassembled WGS sequence"/>
</dbReference>
<evidence type="ECO:0000256" key="8">
    <source>
        <dbReference type="ARBA" id="ARBA00023004"/>
    </source>
</evidence>
<dbReference type="Pfam" id="PF00593">
    <property type="entry name" value="TonB_dep_Rec_b-barrel"/>
    <property type="match status" value="1"/>
</dbReference>
<keyword evidence="7 16" id="KW-0732">Signal</keyword>
<evidence type="ECO:0000256" key="13">
    <source>
        <dbReference type="ARBA" id="ARBA00023237"/>
    </source>
</evidence>
<dbReference type="InterPro" id="IPR037066">
    <property type="entry name" value="Plug_dom_sf"/>
</dbReference>
<comment type="caution">
    <text evidence="19">The sequence shown here is derived from an EMBL/GenBank/DDBJ whole genome shotgun (WGS) entry which is preliminary data.</text>
</comment>
<comment type="similarity">
    <text evidence="2 14 15">Belongs to the TonB-dependent receptor family.</text>
</comment>
<evidence type="ECO:0000256" key="14">
    <source>
        <dbReference type="PROSITE-ProRule" id="PRU01360"/>
    </source>
</evidence>
<keyword evidence="8" id="KW-0408">Iron</keyword>
<keyword evidence="6 14" id="KW-0812">Transmembrane</keyword>
<feature type="domain" description="TonB-dependent receptor plug" evidence="18">
    <location>
        <begin position="76"/>
        <end position="179"/>
    </location>
</feature>
<comment type="subcellular location">
    <subcellularLocation>
        <location evidence="1 14">Cell outer membrane</location>
        <topology evidence="1 14">Multi-pass membrane protein</topology>
    </subcellularLocation>
</comment>
<keyword evidence="10 15" id="KW-0798">TonB box</keyword>
<dbReference type="RefSeq" id="WP_268148993.1">
    <property type="nucleotide sequence ID" value="NZ_JAPPUW010000005.1"/>
</dbReference>
<organism evidence="19 20">
    <name type="scientific">Pelomonas aquatica</name>
    <dbReference type="NCBI Taxonomy" id="431058"/>
    <lineage>
        <taxon>Bacteria</taxon>
        <taxon>Pseudomonadati</taxon>
        <taxon>Pseudomonadota</taxon>
        <taxon>Betaproteobacteria</taxon>
        <taxon>Burkholderiales</taxon>
        <taxon>Sphaerotilaceae</taxon>
        <taxon>Roseateles</taxon>
    </lineage>
</organism>
<evidence type="ECO:0000256" key="15">
    <source>
        <dbReference type="RuleBase" id="RU003357"/>
    </source>
</evidence>
<evidence type="ECO:0000256" key="10">
    <source>
        <dbReference type="ARBA" id="ARBA00023077"/>
    </source>
</evidence>
<protein>
    <submittedName>
        <fullName evidence="19">TonB-dependent receptor</fullName>
    </submittedName>
</protein>
<evidence type="ECO:0000256" key="7">
    <source>
        <dbReference type="ARBA" id="ARBA00022729"/>
    </source>
</evidence>
<evidence type="ECO:0000313" key="20">
    <source>
        <dbReference type="Proteomes" id="UP001152766"/>
    </source>
</evidence>
<evidence type="ECO:0000259" key="17">
    <source>
        <dbReference type="Pfam" id="PF00593"/>
    </source>
</evidence>
<dbReference type="InterPro" id="IPR039426">
    <property type="entry name" value="TonB-dep_rcpt-like"/>
</dbReference>
<evidence type="ECO:0000256" key="1">
    <source>
        <dbReference type="ARBA" id="ARBA00004571"/>
    </source>
</evidence>
<dbReference type="PROSITE" id="PS52016">
    <property type="entry name" value="TONB_DEPENDENT_REC_3"/>
    <property type="match status" value="1"/>
</dbReference>
<dbReference type="PANTHER" id="PTHR32552">
    <property type="entry name" value="FERRICHROME IRON RECEPTOR-RELATED"/>
    <property type="match status" value="1"/>
</dbReference>
<sequence length="827" mass="88970">MTEQQLARFARTALSVAVAALAAPAVHAQTAPAADTDKDQAAPRAQDDKVRLGTITVVGSGGKLGSGLMINDDSVKGRSTVTKASIEKDRATGNSYQAIALLPGVNTYSYDGTGLFGGGLSVRGFNSDQLGFTVNGVPVNDSGNFAVYPQEFIDTENVCTTSVAQGSTELETPSGGASGGSISIITCDPNDTRRLRVSQTLGGLNMTRTYLRADSGRFANNMAKVFLSYSHTTADKWKGEGKAKKDHIDFGFALDLSEENRLLGSVLYNRAINNNIYSLTLPQLNANGYGSDFATTFKPRLAPVNGTAQTETAMSPIFYKTSLNPFENVIASVSGSFKVAQDTYLKVQPYFWYGFGNGGWSEALLDETGTKPISGGTAGNSLVGGAVDINGDGDKLDTVRVARASVTRTQRPGVTAELSTTLGSHYLKFGIWYERAQHRQTQPAVQLNDDGTPADMWLQSGCVKRANGSCYEGRDWKTVSTSYQAYFNDQIGFADDRGLLSLGVRAPHVSRDVTNYASEGLTRSYTSPTATTYTSVSQDYQIKRSFSELLPQVGVRFNLDRRQQVFTNVAKNFRAPPNFAFTGSNLRFVNGVITPWTEIKAETAVMTDLGYRFQSPAVSFSVTAFNSDFKDRQANAFDPNTLVNVYMNAGKVNVRGLEFEAASGVFGGFSAYGSLTLQKSKVKDDLQVTSTVTLPTSGKQFTLTPRYLAGLALQYEQGPFYVRVKGKYSGSQYATLMNDEAAPAYTTADVDAGYRVGNLGLLKNALLRFNVSNLGNTKYRNPSSGTVLAATPYTNAAGVTYSPGTSIPSYYLGAPRLSTLTFSADFE</sequence>
<keyword evidence="13 14" id="KW-0998">Cell outer membrane</keyword>
<keyword evidence="3 14" id="KW-0813">Transport</keyword>
<evidence type="ECO:0000259" key="18">
    <source>
        <dbReference type="Pfam" id="PF07715"/>
    </source>
</evidence>
<dbReference type="EMBL" id="SGUG01000023">
    <property type="protein sequence ID" value="MDG0863895.1"/>
    <property type="molecule type" value="Genomic_DNA"/>
</dbReference>
<proteinExistence type="inferred from homology"/>
<evidence type="ECO:0000313" key="19">
    <source>
        <dbReference type="EMBL" id="MDG0863895.1"/>
    </source>
</evidence>
<dbReference type="SUPFAM" id="SSF56935">
    <property type="entry name" value="Porins"/>
    <property type="match status" value="1"/>
</dbReference>
<evidence type="ECO:0000256" key="2">
    <source>
        <dbReference type="ARBA" id="ARBA00009810"/>
    </source>
</evidence>
<dbReference type="InterPro" id="IPR012910">
    <property type="entry name" value="Plug_dom"/>
</dbReference>
<evidence type="ECO:0000256" key="16">
    <source>
        <dbReference type="SAM" id="SignalP"/>
    </source>
</evidence>
<keyword evidence="4 14" id="KW-1134">Transmembrane beta strand</keyword>
<keyword evidence="5" id="KW-0410">Iron transport</keyword>
<dbReference type="InterPro" id="IPR000531">
    <property type="entry name" value="Beta-barrel_TonB"/>
</dbReference>
<evidence type="ECO:0000256" key="6">
    <source>
        <dbReference type="ARBA" id="ARBA00022692"/>
    </source>
</evidence>
<keyword evidence="11 14" id="KW-0472">Membrane</keyword>
<evidence type="ECO:0000256" key="5">
    <source>
        <dbReference type="ARBA" id="ARBA00022496"/>
    </source>
</evidence>
<gene>
    <name evidence="19" type="ORF">EXJ73_15640</name>
</gene>
<dbReference type="GO" id="GO:0015344">
    <property type="term" value="F:siderophore uptake transmembrane transporter activity"/>
    <property type="evidence" value="ECO:0007669"/>
    <property type="project" value="TreeGrafter"/>
</dbReference>
<feature type="domain" description="TonB-dependent receptor-like beta-barrel" evidence="17">
    <location>
        <begin position="301"/>
        <end position="774"/>
    </location>
</feature>
<evidence type="ECO:0000256" key="9">
    <source>
        <dbReference type="ARBA" id="ARBA00023065"/>
    </source>
</evidence>
<evidence type="ECO:0000256" key="11">
    <source>
        <dbReference type="ARBA" id="ARBA00023136"/>
    </source>
</evidence>
<dbReference type="Gene3D" id="2.40.170.20">
    <property type="entry name" value="TonB-dependent receptor, beta-barrel domain"/>
    <property type="match status" value="1"/>
</dbReference>
<accession>A0A9X4R5N5</accession>
<evidence type="ECO:0000256" key="3">
    <source>
        <dbReference type="ARBA" id="ARBA00022448"/>
    </source>
</evidence>
<dbReference type="Gene3D" id="2.170.130.10">
    <property type="entry name" value="TonB-dependent receptor, plug domain"/>
    <property type="match status" value="1"/>
</dbReference>
<keyword evidence="20" id="KW-1185">Reference proteome</keyword>
<reference evidence="19" key="1">
    <citation type="submission" date="2019-02" db="EMBL/GenBank/DDBJ databases">
        <title>Draft genome of the type strain Pelomonas aquatica CCUG 52575T.</title>
        <authorList>
            <person name="Gomila M."/>
            <person name="Lalucat J."/>
        </authorList>
    </citation>
    <scope>NUCLEOTIDE SEQUENCE</scope>
    <source>
        <strain evidence="19">CCUG 52575</strain>
    </source>
</reference>
<feature type="signal peptide" evidence="16">
    <location>
        <begin position="1"/>
        <end position="28"/>
    </location>
</feature>
<dbReference type="PANTHER" id="PTHR32552:SF89">
    <property type="entry name" value="CATECHOLATE SIDEROPHORE RECEPTOR FIU"/>
    <property type="match status" value="1"/>
</dbReference>
<name>A0A9X4R5N5_9BURK</name>
<dbReference type="AlphaFoldDB" id="A0A9X4R5N5"/>
<feature type="chain" id="PRO_5040909617" evidence="16">
    <location>
        <begin position="29"/>
        <end position="827"/>
    </location>
</feature>
<dbReference type="InterPro" id="IPR036942">
    <property type="entry name" value="Beta-barrel_TonB_sf"/>
</dbReference>
<keyword evidence="12 19" id="KW-0675">Receptor</keyword>
<dbReference type="Pfam" id="PF07715">
    <property type="entry name" value="Plug"/>
    <property type="match status" value="1"/>
</dbReference>
<evidence type="ECO:0000256" key="4">
    <source>
        <dbReference type="ARBA" id="ARBA00022452"/>
    </source>
</evidence>
<evidence type="ECO:0000256" key="12">
    <source>
        <dbReference type="ARBA" id="ARBA00023170"/>
    </source>
</evidence>
<dbReference type="GO" id="GO:0009279">
    <property type="term" value="C:cell outer membrane"/>
    <property type="evidence" value="ECO:0007669"/>
    <property type="project" value="UniProtKB-SubCell"/>
</dbReference>